<dbReference type="GO" id="GO:0012501">
    <property type="term" value="P:programmed cell death"/>
    <property type="evidence" value="ECO:0007669"/>
    <property type="project" value="TreeGrafter"/>
</dbReference>
<gene>
    <name evidence="5" type="ORF">G3T38_14540</name>
</gene>
<evidence type="ECO:0000256" key="3">
    <source>
        <dbReference type="ARBA" id="ARBA00023002"/>
    </source>
</evidence>
<dbReference type="Proteomes" id="UP000468687">
    <property type="component" value="Unassembled WGS sequence"/>
</dbReference>
<dbReference type="SUPFAM" id="SSF55424">
    <property type="entry name" value="FAD/NAD-linked reductases, dimerisation (C-terminal) domain"/>
    <property type="match status" value="1"/>
</dbReference>
<dbReference type="GO" id="GO:0071949">
    <property type="term" value="F:FAD binding"/>
    <property type="evidence" value="ECO:0007669"/>
    <property type="project" value="TreeGrafter"/>
</dbReference>
<accession>A0A6P0HLM9</accession>
<organism evidence="5 6">
    <name type="scientific">Nocardioides zeae</name>
    <dbReference type="NCBI Taxonomy" id="1457234"/>
    <lineage>
        <taxon>Bacteria</taxon>
        <taxon>Bacillati</taxon>
        <taxon>Actinomycetota</taxon>
        <taxon>Actinomycetes</taxon>
        <taxon>Propionibacteriales</taxon>
        <taxon>Nocardioidaceae</taxon>
        <taxon>Nocardioides</taxon>
    </lineage>
</organism>
<dbReference type="InterPro" id="IPR023753">
    <property type="entry name" value="FAD/NAD-binding_dom"/>
</dbReference>
<dbReference type="PRINTS" id="PR00411">
    <property type="entry name" value="PNDRDTASEI"/>
</dbReference>
<keyword evidence="6" id="KW-1185">Reference proteome</keyword>
<dbReference type="PANTHER" id="PTHR43557">
    <property type="entry name" value="APOPTOSIS-INDUCING FACTOR 1"/>
    <property type="match status" value="1"/>
</dbReference>
<sequence length="405" mass="42575">MSAPRVFDHVIVGGGMAADAAAKGIRERDTDASIAILAEEPTAPFPRPALSKKLWTDPDFTFDDAALETEEQTGATLRLDDAVIAIDPEARQVRTRTGEVYGYGRLLLATGGRPRQIDGLDPGERVLYFRTLTDYHHLRRLSEEHPHVAVVGGGYIGSEIAAALVQNGCTVTLVHPDDVLGGSMLPPTLAHRYETLFVDGGVTLRSGTKVSSGTADATGVELVLDDGSTLAADVVVVGLGIEPAGELAGEAGIALADDGSIEVDRHLATNVAGVHAAGDVATYTDTILGRTRVEHVDNATTMGTVAGRILAGSDETYDHTPYFYSAVFGTRFEAVGTLDASLPIIEDHLDDERAVAYYLDAAGRAVVGVLLWAVEERRDAAREVLASQPLAGGADPSTLVGRIGA</sequence>
<comment type="caution">
    <text evidence="5">The sequence shown here is derived from an EMBL/GenBank/DDBJ whole genome shotgun (WGS) entry which is preliminary data.</text>
</comment>
<keyword evidence="3" id="KW-0560">Oxidoreductase</keyword>
<dbReference type="InterPro" id="IPR016156">
    <property type="entry name" value="FAD/NAD-linked_Rdtase_dimer_sf"/>
</dbReference>
<dbReference type="RefSeq" id="WP_163773048.1">
    <property type="nucleotide sequence ID" value="NZ_JAAGXA010000010.1"/>
</dbReference>
<dbReference type="InterPro" id="IPR036188">
    <property type="entry name" value="FAD/NAD-bd_sf"/>
</dbReference>
<evidence type="ECO:0000313" key="6">
    <source>
        <dbReference type="Proteomes" id="UP000468687"/>
    </source>
</evidence>
<dbReference type="PRINTS" id="PR00368">
    <property type="entry name" value="FADPNR"/>
</dbReference>
<evidence type="ECO:0000313" key="5">
    <source>
        <dbReference type="EMBL" id="NEN79496.1"/>
    </source>
</evidence>
<dbReference type="InterPro" id="IPR050446">
    <property type="entry name" value="FAD-oxidoreductase/Apoptosis"/>
</dbReference>
<keyword evidence="1" id="KW-0285">Flavoprotein</keyword>
<protein>
    <submittedName>
        <fullName evidence="5">NAD(P)/FAD-dependent oxidoreductase</fullName>
    </submittedName>
</protein>
<dbReference type="SUPFAM" id="SSF51905">
    <property type="entry name" value="FAD/NAD(P)-binding domain"/>
    <property type="match status" value="2"/>
</dbReference>
<dbReference type="AlphaFoldDB" id="A0A6P0HLM9"/>
<dbReference type="GO" id="GO:0016174">
    <property type="term" value="F:NAD(P)H oxidase H2O2-forming activity"/>
    <property type="evidence" value="ECO:0007669"/>
    <property type="project" value="TreeGrafter"/>
</dbReference>
<name>A0A6P0HLM9_9ACTN</name>
<reference evidence="5 6" key="1">
    <citation type="journal article" date="2014" name="Int. J. Syst. Evol. Microbiol.">
        <title>Nocardioides zeae sp. nov., isolated from the stem of Zea mays.</title>
        <authorList>
            <person name="Glaeser S.P."/>
            <person name="McInroy J.A."/>
            <person name="Busse H.J."/>
            <person name="Kampfer P."/>
        </authorList>
    </citation>
    <scope>NUCLEOTIDE SEQUENCE [LARGE SCALE GENOMIC DNA]</scope>
    <source>
        <strain evidence="5 6">JCM 30728</strain>
    </source>
</reference>
<feature type="domain" description="FAD/NAD(P)-binding" evidence="4">
    <location>
        <begin position="7"/>
        <end position="303"/>
    </location>
</feature>
<dbReference type="Gene3D" id="3.30.390.30">
    <property type="match status" value="1"/>
</dbReference>
<evidence type="ECO:0000256" key="1">
    <source>
        <dbReference type="ARBA" id="ARBA00022630"/>
    </source>
</evidence>
<evidence type="ECO:0000259" key="4">
    <source>
        <dbReference type="Pfam" id="PF07992"/>
    </source>
</evidence>
<dbReference type="Pfam" id="PF07992">
    <property type="entry name" value="Pyr_redox_2"/>
    <property type="match status" value="1"/>
</dbReference>
<dbReference type="PANTHER" id="PTHR43557:SF4">
    <property type="entry name" value="APOPTOSIS-INDUCING FACTOR 1, MITOCHONDRIAL"/>
    <property type="match status" value="1"/>
</dbReference>
<evidence type="ECO:0000256" key="2">
    <source>
        <dbReference type="ARBA" id="ARBA00022827"/>
    </source>
</evidence>
<dbReference type="GO" id="GO:0033108">
    <property type="term" value="P:mitochondrial respiratory chain complex assembly"/>
    <property type="evidence" value="ECO:0007669"/>
    <property type="project" value="TreeGrafter"/>
</dbReference>
<keyword evidence="2" id="KW-0274">FAD</keyword>
<dbReference type="GO" id="GO:0005737">
    <property type="term" value="C:cytoplasm"/>
    <property type="evidence" value="ECO:0007669"/>
    <property type="project" value="TreeGrafter"/>
</dbReference>
<dbReference type="Gene3D" id="3.50.50.60">
    <property type="entry name" value="FAD/NAD(P)-binding domain"/>
    <property type="match status" value="2"/>
</dbReference>
<proteinExistence type="predicted"/>
<dbReference type="EMBL" id="JAAGXA010000010">
    <property type="protein sequence ID" value="NEN79496.1"/>
    <property type="molecule type" value="Genomic_DNA"/>
</dbReference>